<dbReference type="EMBL" id="OX459938">
    <property type="protein sequence ID" value="CAI9160925.1"/>
    <property type="molecule type" value="Genomic_DNA"/>
</dbReference>
<feature type="region of interest" description="Disordered" evidence="1">
    <location>
        <begin position="213"/>
        <end position="261"/>
    </location>
</feature>
<feature type="region of interest" description="Disordered" evidence="1">
    <location>
        <begin position="48"/>
        <end position="67"/>
    </location>
</feature>
<sequence>MPRQSEPPARPKGWPQKATLKVVAGPDGGGSIRDGGERPLEQIKAEDCGGPCTELSPSGQGKNTSILGTRQLGSSFLLSVSASSASDALVPDPFSQAHPRPRAREPVFRKLSLAVFTVGVPQPPVGTSPSLHPLPHSQGPVTPEEVVLAGGRQSPARVHPGGTSALTPKTPAQSPSAHAPPFPRRVLVPRGGRHCAHGQGHVSLDASRCPLHPGARWAQDDDGQGKTGQGKTRHVESRRGVGKVPAASQGPHAGRGAKRPAAVLAAKATWTEAPFLSQMRAGP</sequence>
<evidence type="ECO:0000313" key="2">
    <source>
        <dbReference type="EMBL" id="CAI9160925.1"/>
    </source>
</evidence>
<feature type="compositionally biased region" description="Polar residues" evidence="1">
    <location>
        <begin position="55"/>
        <end position="67"/>
    </location>
</feature>
<keyword evidence="3" id="KW-1185">Reference proteome</keyword>
<evidence type="ECO:0000313" key="3">
    <source>
        <dbReference type="Proteomes" id="UP001176941"/>
    </source>
</evidence>
<organism evidence="2 3">
    <name type="scientific">Rangifer tarandus platyrhynchus</name>
    <name type="common">Svalbard reindeer</name>
    <dbReference type="NCBI Taxonomy" id="3082113"/>
    <lineage>
        <taxon>Eukaryota</taxon>
        <taxon>Metazoa</taxon>
        <taxon>Chordata</taxon>
        <taxon>Craniata</taxon>
        <taxon>Vertebrata</taxon>
        <taxon>Euteleostomi</taxon>
        <taxon>Mammalia</taxon>
        <taxon>Eutheria</taxon>
        <taxon>Laurasiatheria</taxon>
        <taxon>Artiodactyla</taxon>
        <taxon>Ruminantia</taxon>
        <taxon>Pecora</taxon>
        <taxon>Cervidae</taxon>
        <taxon>Odocoileinae</taxon>
        <taxon>Rangifer</taxon>
    </lineage>
</organism>
<feature type="compositionally biased region" description="Polar residues" evidence="1">
    <location>
        <begin position="164"/>
        <end position="176"/>
    </location>
</feature>
<accession>A0ABN8YIN7</accession>
<name>A0ABN8YIN7_RANTA</name>
<evidence type="ECO:0000256" key="1">
    <source>
        <dbReference type="SAM" id="MobiDB-lite"/>
    </source>
</evidence>
<reference evidence="2" key="1">
    <citation type="submission" date="2023-04" db="EMBL/GenBank/DDBJ databases">
        <authorList>
            <consortium name="ELIXIR-Norway"/>
        </authorList>
    </citation>
    <scope>NUCLEOTIDE SEQUENCE [LARGE SCALE GENOMIC DNA]</scope>
</reference>
<feature type="region of interest" description="Disordered" evidence="1">
    <location>
        <begin position="153"/>
        <end position="181"/>
    </location>
</feature>
<protein>
    <submittedName>
        <fullName evidence="2">Uncharacterized protein</fullName>
    </submittedName>
</protein>
<proteinExistence type="predicted"/>
<gene>
    <name evidence="2" type="ORF">MRATA1EN1_LOCUS9887</name>
</gene>
<dbReference type="Proteomes" id="UP001176941">
    <property type="component" value="Chromosome 2"/>
</dbReference>